<dbReference type="SMART" id="SM00248">
    <property type="entry name" value="ANK"/>
    <property type="match status" value="25"/>
</dbReference>
<sequence length="1901" mass="207856">MTDLSDPDITASKPIGKGLDGFRRHFESRFEGFRNLKLQGSMERSTEHVKLLVKVAGDGKTRILLQSRHMDAKSLILDLVSALLVLPAARVLRSRNGRGTLAGDLGTLYFQLDSNEVDPKSIIPLLQQVIEPAPDLDIWNAVYALAAKLRATPTIFNKAILNTPFKSTSSSQQGSEQKRKRGGEAAVIRQSKRFISGSSRRRTDITNQHAIDQEDAVECAHEYIAEEIKATSLMPPREADTESFDSRTFWCLVVVGPPGRAIDESESVQEFLEACYDAIKGLFIRTERYFIVVFPRIMSSSRLQKMRDPRGMLIDLDLAKELDSGPSGARHRTRTMEFIAIEVLEGRAHTYRHDLESFSYVFLWVIIRHSQGNLPKTSRLRRDFTLGLLGYYGSWKDAEGDIGRMYSSVEALTRAFTLLRLSIDNKAFSHDVIARVKESTTSCESGIESLRKRLEKVNLTPLSDGRREKAEAQYGRAIYPFKESTLAKLKETAIELQDHLSLAIDVLQLDASTVSLQKLDCLKGQLTVVSTDVESLRGHVTEVSAGVDALASVQLDEHLLKIYDWLSPLTGEFEKKQLDVFNLKGRQDGAGNRLVETDEFKNWLNGTGETMWCPGLPGAGKTVLVSFIINFLQQNFDKTDIGIAYIFCNYKEAEKQTPTNLMADLLRQFLLRKSVIPGELKALYESHALKRTRPSLGEFSRLLQVAAGGFSKIFVVIDALDECPETGEIRDILLDQIRSLQPKISLLVTSRHISNIELQLQSAVRLEIRATDEDITNYLKGRISSSNILEGHIRKDPILLDIITSTIAAKARGMFLLARLHLDSIATKTNLRDVKLALKYLPEGLDTTYDKVIQRINGQDSGRATLASKVLCWIFYAVRPLTVKEIQHALAVEPNDTCLGEDGLTDEAILVSVCAGIVTIQRESGTIGLVHYTTQEYFKRKGSELFPGAQMEIARTCLTYLSFDEFGNGPCPSDGEMEIRLQEYPLLRYAAQHWADHARGGAEHTIKDLALKFLEQEFKMSSSIQVIWIPEYKYVGYTGNFPSRLFGLWVGSFFGLKEIVVLLLERGADVEAKDGYGCTSLHWAASNGYKVVVRILLENGADVEAKDDCGGTALHKAAANGHETVVRLLLEKGARIRAKELRHEKTALHYAAFNGYGTVVQLLLEKGADIEAKDGRYGCTALNLAASGGHDAVLWQLLENGADVEAKDSKDRTALHKAVLNRHKTVVRLLLEKGADIEAKDRKYGMTALHRAVAHGDEVIVRLLLEKGAGVGVKTGGGETALHHAAACGYEAVVRLLLGNGADVVMQDRFGKTPLHKAAAHGHEAVVQLLLDNNADVAAKDRIGRTALHEAAINGINGLEAVMRLLIEKGAEVEAKDGKGGTALHQAAASGHEAVVRLLLEKGAVTKAKTDGGGTALRCAAFYGHEVVARLLLEKGADIRTKDDAGETALHQAAFGGHEATVRLLLEKGAAIEAKDNHRETALHKAAANGHETVVRLLIEKGAHLKAKNSNGRTALHQAAIYGHETMAHLLLEKGAAIGVRDNDGETALHRAADSGHEAVVQLLLEDGADVEAQGGDNERAALHWAAKRGYPAVARLLLENCADIEAKDCDGATALHEAAINGHEVAMQLLIDEGADVEAEDCKGWTALHRTATNGHEVAARLLLEEGAAIEAKSSCGCTALHEAALRGHEVVVRLLLEKGADIEAKNNDGETALHWAATMGHEAVVRLFLEEGANVESKDGKCGETALHWAANSGHEAVVRLFLEKGADAEAQTDDGETALHRAVDRGHETVVRLLLEKGADIEARAEGGGTALHRAADSGNEAIVLLLLEKGADIESKDDIEGTALHEAAFRGREAVVRLLLEKGANIEVKDDFGKTALSAAAHYRHEAVVRLLESRIK</sequence>
<evidence type="ECO:0000313" key="6">
    <source>
        <dbReference type="EMBL" id="KAH0538579.1"/>
    </source>
</evidence>
<organism evidence="6 7">
    <name type="scientific">Glutinoglossum americanum</name>
    <dbReference type="NCBI Taxonomy" id="1670608"/>
    <lineage>
        <taxon>Eukaryota</taxon>
        <taxon>Fungi</taxon>
        <taxon>Dikarya</taxon>
        <taxon>Ascomycota</taxon>
        <taxon>Pezizomycotina</taxon>
        <taxon>Geoglossomycetes</taxon>
        <taxon>Geoglossales</taxon>
        <taxon>Geoglossaceae</taxon>
        <taxon>Glutinoglossum</taxon>
    </lineage>
</organism>
<dbReference type="PANTHER" id="PTHR24189">
    <property type="entry name" value="MYOTROPHIN"/>
    <property type="match status" value="1"/>
</dbReference>
<dbReference type="InterPro" id="IPR002110">
    <property type="entry name" value="Ankyrin_rpt"/>
</dbReference>
<feature type="domain" description="NACHT" evidence="5">
    <location>
        <begin position="609"/>
        <end position="751"/>
    </location>
</feature>
<keyword evidence="2 3" id="KW-0040">ANK repeat</keyword>
<dbReference type="InterPro" id="IPR054471">
    <property type="entry name" value="GPIID_WHD"/>
</dbReference>
<evidence type="ECO:0000256" key="3">
    <source>
        <dbReference type="PROSITE-ProRule" id="PRU00023"/>
    </source>
</evidence>
<dbReference type="PANTHER" id="PTHR24189:SF50">
    <property type="entry name" value="ANKYRIN REPEAT AND SOCS BOX PROTEIN 2"/>
    <property type="match status" value="1"/>
</dbReference>
<dbReference type="InterPro" id="IPR040976">
    <property type="entry name" value="Pkinase_fungal"/>
</dbReference>
<dbReference type="SUPFAM" id="SSF56112">
    <property type="entry name" value="Protein kinase-like (PK-like)"/>
    <property type="match status" value="1"/>
</dbReference>
<feature type="repeat" description="ANK" evidence="3">
    <location>
        <begin position="1445"/>
        <end position="1477"/>
    </location>
</feature>
<feature type="repeat" description="ANK" evidence="3">
    <location>
        <begin position="1379"/>
        <end position="1411"/>
    </location>
</feature>
<feature type="repeat" description="ANK" evidence="3">
    <location>
        <begin position="1777"/>
        <end position="1809"/>
    </location>
</feature>
<dbReference type="Proteomes" id="UP000698800">
    <property type="component" value="Unassembled WGS sequence"/>
</dbReference>
<feature type="repeat" description="ANK" evidence="3">
    <location>
        <begin position="1644"/>
        <end position="1676"/>
    </location>
</feature>
<keyword evidence="7" id="KW-1185">Reference proteome</keyword>
<dbReference type="EMBL" id="JAGHQL010000103">
    <property type="protein sequence ID" value="KAH0538579.1"/>
    <property type="molecule type" value="Genomic_DNA"/>
</dbReference>
<keyword evidence="1" id="KW-0677">Repeat</keyword>
<feature type="repeat" description="ANK" evidence="3">
    <location>
        <begin position="1244"/>
        <end position="1276"/>
    </location>
</feature>
<feature type="repeat" description="ANK" evidence="3">
    <location>
        <begin position="1544"/>
        <end position="1576"/>
    </location>
</feature>
<reference evidence="6" key="1">
    <citation type="submission" date="2021-03" db="EMBL/GenBank/DDBJ databases">
        <title>Comparative genomics and phylogenomic investigation of the class Geoglossomycetes provide insights into ecological specialization and systematics.</title>
        <authorList>
            <person name="Melie T."/>
            <person name="Pirro S."/>
            <person name="Miller A.N."/>
            <person name="Quandt A."/>
        </authorList>
    </citation>
    <scope>NUCLEOTIDE SEQUENCE</scope>
    <source>
        <strain evidence="6">GBOQ0MN5Z8</strain>
    </source>
</reference>
<feature type="repeat" description="ANK" evidence="3">
    <location>
        <begin position="1744"/>
        <end position="1776"/>
    </location>
</feature>
<dbReference type="PROSITE" id="PS50088">
    <property type="entry name" value="ANK_REPEAT"/>
    <property type="match status" value="24"/>
</dbReference>
<dbReference type="InterPro" id="IPR011009">
    <property type="entry name" value="Kinase-like_dom_sf"/>
</dbReference>
<feature type="repeat" description="ANK" evidence="3">
    <location>
        <begin position="1343"/>
        <end position="1378"/>
    </location>
</feature>
<feature type="repeat" description="ANK" evidence="3">
    <location>
        <begin position="1076"/>
        <end position="1108"/>
    </location>
</feature>
<dbReference type="InterPro" id="IPR056884">
    <property type="entry name" value="NPHP3-like_N"/>
</dbReference>
<dbReference type="Pfam" id="PF24883">
    <property type="entry name" value="NPHP3_N"/>
    <property type="match status" value="1"/>
</dbReference>
<gene>
    <name evidence="6" type="ORF">FGG08_004829</name>
</gene>
<dbReference type="PROSITE" id="PS50837">
    <property type="entry name" value="NACHT"/>
    <property type="match status" value="1"/>
</dbReference>
<dbReference type="InterPro" id="IPR007111">
    <property type="entry name" value="NACHT_NTPase"/>
</dbReference>
<feature type="repeat" description="ANK" evidence="3">
    <location>
        <begin position="1478"/>
        <end position="1510"/>
    </location>
</feature>
<feature type="repeat" description="ANK" evidence="3">
    <location>
        <begin position="1810"/>
        <end position="1842"/>
    </location>
</feature>
<feature type="repeat" description="ANK" evidence="3">
    <location>
        <begin position="1109"/>
        <end position="1141"/>
    </location>
</feature>
<feature type="repeat" description="ANK" evidence="3">
    <location>
        <begin position="1177"/>
        <end position="1209"/>
    </location>
</feature>
<feature type="repeat" description="ANK" evidence="3">
    <location>
        <begin position="1511"/>
        <end position="1543"/>
    </location>
</feature>
<dbReference type="SUPFAM" id="SSF48403">
    <property type="entry name" value="Ankyrin repeat"/>
    <property type="match status" value="3"/>
</dbReference>
<dbReference type="Gene3D" id="1.25.40.20">
    <property type="entry name" value="Ankyrin repeat-containing domain"/>
    <property type="match status" value="11"/>
</dbReference>
<dbReference type="PRINTS" id="PR01415">
    <property type="entry name" value="ANKYRIN"/>
</dbReference>
<feature type="repeat" description="ANK" evidence="3">
    <location>
        <begin position="1578"/>
        <end position="1610"/>
    </location>
</feature>
<feature type="region of interest" description="Disordered" evidence="4">
    <location>
        <begin position="165"/>
        <end position="184"/>
    </location>
</feature>
<evidence type="ECO:0000256" key="4">
    <source>
        <dbReference type="SAM" id="MobiDB-lite"/>
    </source>
</evidence>
<dbReference type="OrthoDB" id="448455at2759"/>
<dbReference type="InterPro" id="IPR050745">
    <property type="entry name" value="Multifunctional_regulatory"/>
</dbReference>
<dbReference type="Pfam" id="PF13637">
    <property type="entry name" value="Ank_4"/>
    <property type="match status" value="4"/>
</dbReference>
<dbReference type="Pfam" id="PF22939">
    <property type="entry name" value="WHD_GPIID"/>
    <property type="match status" value="1"/>
</dbReference>
<feature type="repeat" description="ANK" evidence="3">
    <location>
        <begin position="1611"/>
        <end position="1643"/>
    </location>
</feature>
<feature type="repeat" description="ANK" evidence="3">
    <location>
        <begin position="1710"/>
        <end position="1742"/>
    </location>
</feature>
<evidence type="ECO:0000256" key="1">
    <source>
        <dbReference type="ARBA" id="ARBA00022737"/>
    </source>
</evidence>
<dbReference type="InterPro" id="IPR036770">
    <property type="entry name" value="Ankyrin_rpt-contain_sf"/>
</dbReference>
<name>A0A9P8I1I9_9PEZI</name>
<feature type="repeat" description="ANK" evidence="3">
    <location>
        <begin position="1677"/>
        <end position="1709"/>
    </location>
</feature>
<dbReference type="PROSITE" id="PS50297">
    <property type="entry name" value="ANK_REP_REGION"/>
    <property type="match status" value="24"/>
</dbReference>
<accession>A0A9P8I1I9</accession>
<feature type="compositionally biased region" description="Polar residues" evidence="4">
    <location>
        <begin position="165"/>
        <end position="175"/>
    </location>
</feature>
<dbReference type="Pfam" id="PF12796">
    <property type="entry name" value="Ank_2"/>
    <property type="match status" value="7"/>
</dbReference>
<feature type="repeat" description="ANK" evidence="3">
    <location>
        <begin position="1143"/>
        <end position="1175"/>
    </location>
</feature>
<dbReference type="Gene3D" id="3.40.50.300">
    <property type="entry name" value="P-loop containing nucleotide triphosphate hydrolases"/>
    <property type="match status" value="1"/>
</dbReference>
<evidence type="ECO:0000313" key="7">
    <source>
        <dbReference type="Proteomes" id="UP000698800"/>
    </source>
</evidence>
<dbReference type="Pfam" id="PF17667">
    <property type="entry name" value="Pkinase_fungal"/>
    <property type="match status" value="1"/>
</dbReference>
<feature type="repeat" description="ANK" evidence="3">
    <location>
        <begin position="1277"/>
        <end position="1309"/>
    </location>
</feature>
<feature type="repeat" description="ANK" evidence="3">
    <location>
        <begin position="1210"/>
        <end position="1242"/>
    </location>
</feature>
<proteinExistence type="predicted"/>
<evidence type="ECO:0000259" key="5">
    <source>
        <dbReference type="PROSITE" id="PS50837"/>
    </source>
</evidence>
<evidence type="ECO:0000256" key="2">
    <source>
        <dbReference type="ARBA" id="ARBA00023043"/>
    </source>
</evidence>
<comment type="caution">
    <text evidence="6">The sequence shown here is derived from an EMBL/GenBank/DDBJ whole genome shotgun (WGS) entry which is preliminary data.</text>
</comment>
<dbReference type="SUPFAM" id="SSF52540">
    <property type="entry name" value="P-loop containing nucleoside triphosphate hydrolases"/>
    <property type="match status" value="1"/>
</dbReference>
<protein>
    <recommendedName>
        <fullName evidence="5">NACHT domain-containing protein</fullName>
    </recommendedName>
</protein>
<feature type="repeat" description="ANK" evidence="3">
    <location>
        <begin position="1412"/>
        <end position="1444"/>
    </location>
</feature>
<dbReference type="InterPro" id="IPR027417">
    <property type="entry name" value="P-loop_NTPase"/>
</dbReference>
<feature type="repeat" description="ANK" evidence="3">
    <location>
        <begin position="1310"/>
        <end position="1342"/>
    </location>
</feature>
<feature type="repeat" description="ANK" evidence="3">
    <location>
        <begin position="1843"/>
        <end position="1875"/>
    </location>
</feature>